<keyword evidence="4" id="KW-1185">Reference proteome</keyword>
<comment type="caution">
    <text evidence="3">The sequence shown here is derived from an EMBL/GenBank/DDBJ whole genome shotgun (WGS) entry which is preliminary data.</text>
</comment>
<evidence type="ECO:0000256" key="2">
    <source>
        <dbReference type="SAM" id="SignalP"/>
    </source>
</evidence>
<dbReference type="EMBL" id="JBHSMS010000039">
    <property type="protein sequence ID" value="MFC5511886.1"/>
    <property type="molecule type" value="Genomic_DNA"/>
</dbReference>
<evidence type="ECO:0000313" key="3">
    <source>
        <dbReference type="EMBL" id="MFC5511886.1"/>
    </source>
</evidence>
<keyword evidence="2" id="KW-0732">Signal</keyword>
<name>A0ABW0PID5_9BURK</name>
<feature type="compositionally biased region" description="Polar residues" evidence="1">
    <location>
        <begin position="133"/>
        <end position="145"/>
    </location>
</feature>
<organism evidence="3 4">
    <name type="scientific">Massilia jejuensis</name>
    <dbReference type="NCBI Taxonomy" id="648894"/>
    <lineage>
        <taxon>Bacteria</taxon>
        <taxon>Pseudomonadati</taxon>
        <taxon>Pseudomonadota</taxon>
        <taxon>Betaproteobacteria</taxon>
        <taxon>Burkholderiales</taxon>
        <taxon>Oxalobacteraceae</taxon>
        <taxon>Telluria group</taxon>
        <taxon>Massilia</taxon>
    </lineage>
</organism>
<gene>
    <name evidence="3" type="ORF">ACFPOU_12225</name>
</gene>
<accession>A0ABW0PID5</accession>
<feature type="region of interest" description="Disordered" evidence="1">
    <location>
        <begin position="129"/>
        <end position="215"/>
    </location>
</feature>
<feature type="compositionally biased region" description="Low complexity" evidence="1">
    <location>
        <begin position="147"/>
        <end position="166"/>
    </location>
</feature>
<proteinExistence type="predicted"/>
<dbReference type="Proteomes" id="UP001596031">
    <property type="component" value="Unassembled WGS sequence"/>
</dbReference>
<sequence length="215" mass="20589">MTPTQFFRHAVLAAACAGSSLAWAALPAATPAQQQAAAAKKAAADAQAAKAKEQLAASMDALSTRWRSQAGTKGWTVHPPVTIAAAPGAAGVPAPGAAATQAPPGTPLSGAVPAAVQVTGVAITGTPMPGVAPSTTGVSANTLTGTPAGNAAASPGGGAAPRSPQALQSANVPIKSEKLGTASPSADVKKTPTGSMPAGASPSVDRGNAKEVKQP</sequence>
<evidence type="ECO:0000256" key="1">
    <source>
        <dbReference type="SAM" id="MobiDB-lite"/>
    </source>
</evidence>
<evidence type="ECO:0000313" key="4">
    <source>
        <dbReference type="Proteomes" id="UP001596031"/>
    </source>
</evidence>
<reference evidence="4" key="1">
    <citation type="journal article" date="2019" name="Int. J. Syst. Evol. Microbiol.">
        <title>The Global Catalogue of Microorganisms (GCM) 10K type strain sequencing project: providing services to taxonomists for standard genome sequencing and annotation.</title>
        <authorList>
            <consortium name="The Broad Institute Genomics Platform"/>
            <consortium name="The Broad Institute Genome Sequencing Center for Infectious Disease"/>
            <person name="Wu L."/>
            <person name="Ma J."/>
        </authorList>
    </citation>
    <scope>NUCLEOTIDE SEQUENCE [LARGE SCALE GENOMIC DNA]</scope>
    <source>
        <strain evidence="4">CCUG 38813</strain>
    </source>
</reference>
<feature type="signal peptide" evidence="2">
    <location>
        <begin position="1"/>
        <end position="24"/>
    </location>
</feature>
<protein>
    <submittedName>
        <fullName evidence="3">Uncharacterized protein</fullName>
    </submittedName>
</protein>
<dbReference type="RefSeq" id="WP_379721391.1">
    <property type="nucleotide sequence ID" value="NZ_JBHSMS010000039.1"/>
</dbReference>
<feature type="chain" id="PRO_5046635401" evidence="2">
    <location>
        <begin position="25"/>
        <end position="215"/>
    </location>
</feature>